<keyword evidence="3" id="KW-1185">Reference proteome</keyword>
<dbReference type="AlphaFoldDB" id="A0A1G7H083"/>
<evidence type="ECO:0000313" key="2">
    <source>
        <dbReference type="EMBL" id="SDE93599.1"/>
    </source>
</evidence>
<evidence type="ECO:0000259" key="1">
    <source>
        <dbReference type="Pfam" id="PF06445"/>
    </source>
</evidence>
<dbReference type="EMBL" id="FNBD01000005">
    <property type="protein sequence ID" value="SDE93599.1"/>
    <property type="molecule type" value="Genomic_DNA"/>
</dbReference>
<dbReference type="Gene3D" id="3.20.80.10">
    <property type="entry name" value="Regulatory factor, effector binding domain"/>
    <property type="match status" value="1"/>
</dbReference>
<accession>A0A1G7H083</accession>
<evidence type="ECO:0000313" key="3">
    <source>
        <dbReference type="Proteomes" id="UP000182114"/>
    </source>
</evidence>
<organism evidence="2 3">
    <name type="scientific">Cellulophaga baltica</name>
    <dbReference type="NCBI Taxonomy" id="76594"/>
    <lineage>
        <taxon>Bacteria</taxon>
        <taxon>Pseudomonadati</taxon>
        <taxon>Bacteroidota</taxon>
        <taxon>Flavobacteriia</taxon>
        <taxon>Flavobacteriales</taxon>
        <taxon>Flavobacteriaceae</taxon>
        <taxon>Cellulophaga</taxon>
    </lineage>
</organism>
<dbReference type="InterPro" id="IPR029442">
    <property type="entry name" value="GyrI-like"/>
</dbReference>
<dbReference type="RefSeq" id="WP_074538315.1">
    <property type="nucleotide sequence ID" value="NZ_FNBD01000005.1"/>
</dbReference>
<name>A0A1G7H083_9FLAO</name>
<protein>
    <submittedName>
        <fullName evidence="2">Effector-binding domain-containing protein</fullName>
    </submittedName>
</protein>
<dbReference type="SUPFAM" id="SSF55136">
    <property type="entry name" value="Probable bacterial effector-binding domain"/>
    <property type="match status" value="1"/>
</dbReference>
<dbReference type="Pfam" id="PF06445">
    <property type="entry name" value="GyrI-like"/>
    <property type="match status" value="1"/>
</dbReference>
<dbReference type="InterPro" id="IPR011256">
    <property type="entry name" value="Reg_factor_effector_dom_sf"/>
</dbReference>
<feature type="domain" description="GyrI-like small molecule binding" evidence="1">
    <location>
        <begin position="178"/>
        <end position="295"/>
    </location>
</feature>
<gene>
    <name evidence="2" type="ORF">SAMN04487992_105168</name>
</gene>
<sequence>MKKILFILLVVGLCSFCWYLFLKPYDYLASFKVKTYPGVVNQSIKKWSSAIGNSKILESKDVNSIIQEIEIKSIRYRYDWDIQPITDSTSSVKVYVTDLNNSIENRLQILFSDSVFEDEVRNRLLHFNDNLKDHLANFKVVVIGQEKLESSYVVYLPVKTTQLKKAKGMMGVYPYLDNLMASSGIKSNGFPFIEVTYWNQTNDSIHYNFCYPIIKNENLPINKDVKYKKFEGGNVIKASYNGNYITSDRAWYKLLDYSAKEHIEVVSKPVEIFYSNPNFGGEALEWKAEVFLPLR</sequence>
<proteinExistence type="predicted"/>
<dbReference type="Proteomes" id="UP000182114">
    <property type="component" value="Unassembled WGS sequence"/>
</dbReference>
<reference evidence="3" key="1">
    <citation type="submission" date="2016-10" db="EMBL/GenBank/DDBJ databases">
        <authorList>
            <person name="Varghese N."/>
            <person name="Submissions S."/>
        </authorList>
    </citation>
    <scope>NUCLEOTIDE SEQUENCE [LARGE SCALE GENOMIC DNA]</scope>
    <source>
        <strain evidence="3">DSM 24729</strain>
    </source>
</reference>